<dbReference type="InterPro" id="IPR052399">
    <property type="entry name" value="Phage_Baseplate_Assmbl_Protein"/>
</dbReference>
<dbReference type="RefSeq" id="WP_137627730.1">
    <property type="nucleotide sequence ID" value="NZ_BJDJ01000003.1"/>
</dbReference>
<evidence type="ECO:0000259" key="2">
    <source>
        <dbReference type="Pfam" id="PF04865"/>
    </source>
</evidence>
<proteinExistence type="predicted"/>
<dbReference type="Proteomes" id="UP001596282">
    <property type="component" value="Unassembled WGS sequence"/>
</dbReference>
<keyword evidence="4" id="KW-1185">Reference proteome</keyword>
<protein>
    <submittedName>
        <fullName evidence="3">Baseplate J/gp47 family protein</fullName>
    </submittedName>
</protein>
<feature type="region of interest" description="Disordered" evidence="1">
    <location>
        <begin position="131"/>
        <end position="152"/>
    </location>
</feature>
<feature type="domain" description="Baseplate protein J-like barrel" evidence="2">
    <location>
        <begin position="96"/>
        <end position="196"/>
    </location>
</feature>
<dbReference type="EMBL" id="JBHSSC010000009">
    <property type="protein sequence ID" value="MFC6180357.1"/>
    <property type="molecule type" value="Genomic_DNA"/>
</dbReference>
<evidence type="ECO:0000256" key="1">
    <source>
        <dbReference type="SAM" id="MobiDB-lite"/>
    </source>
</evidence>
<reference evidence="4" key="1">
    <citation type="journal article" date="2019" name="Int. J. Syst. Evol. Microbiol.">
        <title>The Global Catalogue of Microorganisms (GCM) 10K type strain sequencing project: providing services to taxonomists for standard genome sequencing and annotation.</title>
        <authorList>
            <consortium name="The Broad Institute Genomics Platform"/>
            <consortium name="The Broad Institute Genome Sequencing Center for Infectious Disease"/>
            <person name="Wu L."/>
            <person name="Ma J."/>
        </authorList>
    </citation>
    <scope>NUCLEOTIDE SEQUENCE [LARGE SCALE GENOMIC DNA]</scope>
    <source>
        <strain evidence="4">CCM 8933</strain>
    </source>
</reference>
<dbReference type="Pfam" id="PF04865">
    <property type="entry name" value="Baseplate_J"/>
    <property type="match status" value="1"/>
</dbReference>
<accession>A0ABW1RY89</accession>
<dbReference type="InterPro" id="IPR006949">
    <property type="entry name" value="Barrel_Baseplate_J-like"/>
</dbReference>
<evidence type="ECO:0000313" key="4">
    <source>
        <dbReference type="Proteomes" id="UP001596282"/>
    </source>
</evidence>
<comment type="caution">
    <text evidence="3">The sequence shown here is derived from an EMBL/GenBank/DDBJ whole genome shotgun (WGS) entry which is preliminary data.</text>
</comment>
<name>A0ABW1RY89_9LACO</name>
<evidence type="ECO:0000313" key="3">
    <source>
        <dbReference type="EMBL" id="MFC6180357.1"/>
    </source>
</evidence>
<sequence>MPVTDTGFKRDEMDDLREMVNQFFIDQYGDGIDMQDNQTTGLLAGVLSKFWDMFESTAQGVFNALFILKCKGGNLDDRAAEEGINRNPETYAAVELQLTGYLQASIPAGTEFSTEAGQIFATDADVTITSQASTTTDGVAEPLTDDDGEPLGQITVGANALETGVDSNVMPGTIINSEESLDGFYGVTNPNGATGGAEAETDQELQLRVIANRTSKPNSTDNGIQTAIKNIAGVKDARLIDNKTMAVDSYGNPAKSVHLYVIGGDDVTIAQTYFDYLPPITDTVGKVSETVTDVGNKEVVINFDRAETVPVFVVIGLKVDGTSFDTDAGPDTIKQNIMSYFDTLTMGDGVPYSKMFGPAYSPAGVKDVTVALGTTTDATKEQDIAVTDFQLAVTSADNITVNVEEG</sequence>
<organism evidence="3 4">
    <name type="scientific">Lactiplantibacillus daowaiensis</name>
    <dbReference type="NCBI Taxonomy" id="2559918"/>
    <lineage>
        <taxon>Bacteria</taxon>
        <taxon>Bacillati</taxon>
        <taxon>Bacillota</taxon>
        <taxon>Bacilli</taxon>
        <taxon>Lactobacillales</taxon>
        <taxon>Lactobacillaceae</taxon>
        <taxon>Lactiplantibacillus</taxon>
    </lineage>
</organism>
<dbReference type="PANTHER" id="PTHR37829">
    <property type="entry name" value="PHAGE-LIKE ELEMENT PBSX PROTEIN XKDT"/>
    <property type="match status" value="1"/>
</dbReference>
<gene>
    <name evidence="3" type="ORF">ACFP5Y_03875</name>
</gene>
<dbReference type="PANTHER" id="PTHR37829:SF3">
    <property type="entry name" value="PROTEIN JAYE-RELATED"/>
    <property type="match status" value="1"/>
</dbReference>